<dbReference type="Proteomes" id="UP001153069">
    <property type="component" value="Unassembled WGS sequence"/>
</dbReference>
<reference evidence="3" key="1">
    <citation type="submission" date="2020-06" db="EMBL/GenBank/DDBJ databases">
        <authorList>
            <consortium name="Plant Systems Biology data submission"/>
        </authorList>
    </citation>
    <scope>NUCLEOTIDE SEQUENCE</scope>
    <source>
        <strain evidence="3">D6</strain>
    </source>
</reference>
<sequence length="437" mass="49561">MRAVLSTTITRNLVFGSWNKSYLNSTSLAKFSTNATKDNVIYLTGATGFIGEEIKKGVSGLQRFNKQFGSSHKASFMEPSARIPDDVNRVIFNAYDLSFLNPLPQVLKENVKPIMNMMDQCHSLPNLDGISVVSSAFVQQPLPFKRDPKNHIEFILKDAGYTATDIYNQLVPKSGQSNSSEDAADASQEADYDHMLPEHYKFNKYATSKHILEHLVHENYPDFPICIVRPSVVIPSRDGTHGHGIRAGYSFFLAMASQPIFRFPENKFHFDNVFVEDVAKDILDGALEHAAPAAENPKTGTHYHPILCSSAGSSLDEKTTMIDLFRRMAPQVHRYDIRNRHVRSTLRTLEYYALRLFADKRSAGTLHKMYQSYDPIFEQNWDFEPRLTDSRNEEVLDQAMANFYSHERKMRAEEKESQEEQCNVAVGTPAAINMDSK</sequence>
<keyword evidence="4" id="KW-1185">Reference proteome</keyword>
<name>A0A9N8DME0_9STRA</name>
<organism evidence="3 4">
    <name type="scientific">Seminavis robusta</name>
    <dbReference type="NCBI Taxonomy" id="568900"/>
    <lineage>
        <taxon>Eukaryota</taxon>
        <taxon>Sar</taxon>
        <taxon>Stramenopiles</taxon>
        <taxon>Ochrophyta</taxon>
        <taxon>Bacillariophyta</taxon>
        <taxon>Bacillariophyceae</taxon>
        <taxon>Bacillariophycidae</taxon>
        <taxon>Naviculales</taxon>
        <taxon>Naviculaceae</taxon>
        <taxon>Seminavis</taxon>
    </lineage>
</organism>
<dbReference type="OrthoDB" id="429813at2759"/>
<dbReference type="InterPro" id="IPR013120">
    <property type="entry name" value="FAR_NAD-bd"/>
</dbReference>
<evidence type="ECO:0000256" key="1">
    <source>
        <dbReference type="SAM" id="MobiDB-lite"/>
    </source>
</evidence>
<feature type="region of interest" description="Disordered" evidence="1">
    <location>
        <begin position="411"/>
        <end position="437"/>
    </location>
</feature>
<dbReference type="AlphaFoldDB" id="A0A9N8DME0"/>
<dbReference type="Pfam" id="PF07993">
    <property type="entry name" value="NAD_binding_4"/>
    <property type="match status" value="1"/>
</dbReference>
<evidence type="ECO:0000313" key="4">
    <source>
        <dbReference type="Proteomes" id="UP001153069"/>
    </source>
</evidence>
<accession>A0A9N8DME0</accession>
<proteinExistence type="predicted"/>
<dbReference type="InterPro" id="IPR036291">
    <property type="entry name" value="NAD(P)-bd_dom_sf"/>
</dbReference>
<dbReference type="SUPFAM" id="SSF51735">
    <property type="entry name" value="NAD(P)-binding Rossmann-fold domains"/>
    <property type="match status" value="1"/>
</dbReference>
<evidence type="ECO:0000313" key="3">
    <source>
        <dbReference type="EMBL" id="CAB9503384.1"/>
    </source>
</evidence>
<dbReference type="EMBL" id="CAICTM010000163">
    <property type="protein sequence ID" value="CAB9503384.1"/>
    <property type="molecule type" value="Genomic_DNA"/>
</dbReference>
<dbReference type="Gene3D" id="3.40.50.720">
    <property type="entry name" value="NAD(P)-binding Rossmann-like Domain"/>
    <property type="match status" value="1"/>
</dbReference>
<feature type="domain" description="Thioester reductase (TE)" evidence="2">
    <location>
        <begin position="82"/>
        <end position="281"/>
    </location>
</feature>
<comment type="caution">
    <text evidence="3">The sequence shown here is derived from an EMBL/GenBank/DDBJ whole genome shotgun (WGS) entry which is preliminary data.</text>
</comment>
<evidence type="ECO:0000259" key="2">
    <source>
        <dbReference type="Pfam" id="PF07993"/>
    </source>
</evidence>
<gene>
    <name evidence="3" type="ORF">SEMRO_164_G073480.1</name>
</gene>
<protein>
    <recommendedName>
        <fullName evidence="2">Thioester reductase (TE) domain-containing protein</fullName>
    </recommendedName>
</protein>